<dbReference type="STRING" id="36087.A0A077ZLJ7"/>
<dbReference type="AlphaFoldDB" id="A0A077ZLJ7"/>
<keyword evidence="2" id="KW-1185">Reference proteome</keyword>
<reference evidence="1" key="2">
    <citation type="submission" date="2014-03" db="EMBL/GenBank/DDBJ databases">
        <title>The whipworm genome and dual-species transcriptomics of an intimate host-pathogen interaction.</title>
        <authorList>
            <person name="Foth B.J."/>
            <person name="Tsai I.J."/>
            <person name="Reid A.J."/>
            <person name="Bancroft A.J."/>
            <person name="Nichol S."/>
            <person name="Tracey A."/>
            <person name="Holroyd N."/>
            <person name="Cotton J.A."/>
            <person name="Stanley E.J."/>
            <person name="Zarowiecki M."/>
            <person name="Liu J.Z."/>
            <person name="Huckvale T."/>
            <person name="Cooper P.J."/>
            <person name="Grencis R.K."/>
            <person name="Berriman M."/>
        </authorList>
    </citation>
    <scope>NUCLEOTIDE SEQUENCE [LARGE SCALE GENOMIC DNA]</scope>
</reference>
<proteinExistence type="predicted"/>
<dbReference type="OrthoDB" id="5918250at2759"/>
<sequence>MSRFYALFDTVIQFLKTEDTELRDNVEKSRAEIAFMADLYLKFNKMNLQLQGDQLNLIKTKTVVKAFIDKLSIFRQNLGRGEYRQFPNLDDLKKNGGLPDDVIRSFCNHLSMLHEDMCERYRDILSMTILDWILDPFTCFAEVEVAYQEELIEMQANEELKLKMKSGYTSFWLQQEIRQLYPRLWNVAKKFLIPFPSSYLAERGFSAVTDLLGKKRNRLHIVRRGDLRLLLTTIEPDVDKLLALHQTQPSH</sequence>
<dbReference type="EMBL" id="HG807219">
    <property type="protein sequence ID" value="CDW60589.1"/>
    <property type="molecule type" value="Genomic_DNA"/>
</dbReference>
<reference evidence="1" key="1">
    <citation type="submission" date="2014-01" db="EMBL/GenBank/DDBJ databases">
        <authorList>
            <person name="Aslett M."/>
        </authorList>
    </citation>
    <scope>NUCLEOTIDE SEQUENCE</scope>
</reference>
<gene>
    <name evidence="1" type="ORF">TTRE_0000897701</name>
</gene>
<protein>
    <submittedName>
        <fullName evidence="1">Uncharacterized protein</fullName>
    </submittedName>
</protein>
<dbReference type="Proteomes" id="UP000030665">
    <property type="component" value="Unassembled WGS sequence"/>
</dbReference>
<evidence type="ECO:0000313" key="2">
    <source>
        <dbReference type="Proteomes" id="UP000030665"/>
    </source>
</evidence>
<dbReference type="PANTHER" id="PTHR45913:SF22">
    <property type="entry name" value="SCAN BOX DOMAIN-CONTAINING PROTEIN"/>
    <property type="match status" value="1"/>
</dbReference>
<dbReference type="PANTHER" id="PTHR45913">
    <property type="entry name" value="EPM2A-INTERACTING PROTEIN 1"/>
    <property type="match status" value="1"/>
</dbReference>
<organism evidence="1 2">
    <name type="scientific">Trichuris trichiura</name>
    <name type="common">Whipworm</name>
    <name type="synonym">Trichocephalus trichiurus</name>
    <dbReference type="NCBI Taxonomy" id="36087"/>
    <lineage>
        <taxon>Eukaryota</taxon>
        <taxon>Metazoa</taxon>
        <taxon>Ecdysozoa</taxon>
        <taxon>Nematoda</taxon>
        <taxon>Enoplea</taxon>
        <taxon>Dorylaimia</taxon>
        <taxon>Trichinellida</taxon>
        <taxon>Trichuridae</taxon>
        <taxon>Trichuris</taxon>
    </lineage>
</organism>
<name>A0A077ZLJ7_TRITR</name>
<accession>A0A077ZLJ7</accession>
<evidence type="ECO:0000313" key="1">
    <source>
        <dbReference type="EMBL" id="CDW60589.1"/>
    </source>
</evidence>